<dbReference type="AlphaFoldDB" id="A0A3Q2YBQ8"/>
<protein>
    <submittedName>
        <fullName evidence="2">Uncharacterized protein</fullName>
    </submittedName>
</protein>
<evidence type="ECO:0000313" key="2">
    <source>
        <dbReference type="Ensembl" id="ENSHCOP00000014668.1"/>
    </source>
</evidence>
<dbReference type="STRING" id="109280.ENSHCOP00000014668"/>
<evidence type="ECO:0000256" key="1">
    <source>
        <dbReference type="SAM" id="MobiDB-lite"/>
    </source>
</evidence>
<dbReference type="OMA" id="CSGENKA"/>
<dbReference type="Ensembl" id="ENSHCOT00000022354.1">
    <property type="protein sequence ID" value="ENSHCOP00000014668.1"/>
    <property type="gene ID" value="ENSHCOG00000018092.1"/>
</dbReference>
<dbReference type="Proteomes" id="UP000264820">
    <property type="component" value="Unplaced"/>
</dbReference>
<proteinExistence type="predicted"/>
<keyword evidence="3" id="KW-1185">Reference proteome</keyword>
<accession>A0A3Q2YBQ8</accession>
<name>A0A3Q2YBQ8_HIPCM</name>
<dbReference type="GeneTree" id="ENSGT01030000234915"/>
<reference evidence="2" key="1">
    <citation type="submission" date="2025-08" db="UniProtKB">
        <authorList>
            <consortium name="Ensembl"/>
        </authorList>
    </citation>
    <scope>IDENTIFICATION</scope>
</reference>
<feature type="region of interest" description="Disordered" evidence="1">
    <location>
        <begin position="1"/>
        <end position="23"/>
    </location>
</feature>
<evidence type="ECO:0000313" key="3">
    <source>
        <dbReference type="Proteomes" id="UP000264820"/>
    </source>
</evidence>
<reference evidence="2" key="2">
    <citation type="submission" date="2025-09" db="UniProtKB">
        <authorList>
            <consortium name="Ensembl"/>
        </authorList>
    </citation>
    <scope>IDENTIFICATION</scope>
</reference>
<organism evidence="2 3">
    <name type="scientific">Hippocampus comes</name>
    <name type="common">Tiger tail seahorse</name>
    <dbReference type="NCBI Taxonomy" id="109280"/>
    <lineage>
        <taxon>Eukaryota</taxon>
        <taxon>Metazoa</taxon>
        <taxon>Chordata</taxon>
        <taxon>Craniata</taxon>
        <taxon>Vertebrata</taxon>
        <taxon>Euteleostomi</taxon>
        <taxon>Actinopterygii</taxon>
        <taxon>Neopterygii</taxon>
        <taxon>Teleostei</taxon>
        <taxon>Neoteleostei</taxon>
        <taxon>Acanthomorphata</taxon>
        <taxon>Syngnathiaria</taxon>
        <taxon>Syngnathiformes</taxon>
        <taxon>Syngnathoidei</taxon>
        <taxon>Syngnathidae</taxon>
        <taxon>Hippocampus</taxon>
    </lineage>
</organism>
<sequence length="92" mass="9851">VHGHQQGRRGHEDELEAPQADVRHGEEVVVAHVLAAGLLRVAREVGLLVAPHAFGRQHQDGDAEDEQHRQPDLAQAGRVLVDAAQLGVKGAP</sequence>